<organism evidence="1 2">
    <name type="scientific">Alloscardovia omnicolens</name>
    <dbReference type="NCBI Taxonomy" id="419015"/>
    <lineage>
        <taxon>Bacteria</taxon>
        <taxon>Bacillati</taxon>
        <taxon>Actinomycetota</taxon>
        <taxon>Actinomycetes</taxon>
        <taxon>Bifidobacteriales</taxon>
        <taxon>Bifidobacteriaceae</taxon>
        <taxon>Alloscardovia</taxon>
    </lineage>
</organism>
<dbReference type="Proteomes" id="UP000242263">
    <property type="component" value="Unassembled WGS sequence"/>
</dbReference>
<dbReference type="AlphaFoldDB" id="A0A2I1M1J6"/>
<name>A0A2I1M1J6_9BIFI</name>
<accession>A0A2I1M1J6</accession>
<sequence length="151" mass="16764">MVKARDKNTFDTIKRKDTLIAIPRTIHRSAHGVTLIEGTPVKVICSVEGRAQQAGMFSISGAESKTPDKQGGLIEVTPIQILCNEWHGDIYTLIYYEGDWYDMDGAPTIRHHGTSMAQGIELRARRILASDFAIVKRPAPVVTEESEVWGD</sequence>
<comment type="caution">
    <text evidence="1">The sequence shown here is derived from an EMBL/GenBank/DDBJ whole genome shotgun (WGS) entry which is preliminary data.</text>
</comment>
<evidence type="ECO:0000313" key="1">
    <source>
        <dbReference type="EMBL" id="PKZ13995.1"/>
    </source>
</evidence>
<evidence type="ECO:0000313" key="2">
    <source>
        <dbReference type="Proteomes" id="UP000242263"/>
    </source>
</evidence>
<reference evidence="1 2" key="1">
    <citation type="submission" date="2017-12" db="EMBL/GenBank/DDBJ databases">
        <title>Phylogenetic diversity of female urinary microbiome.</title>
        <authorList>
            <person name="Thomas-White K."/>
            <person name="Wolfe A.J."/>
        </authorList>
    </citation>
    <scope>NUCLEOTIDE SEQUENCE [LARGE SCALE GENOMIC DNA]</scope>
    <source>
        <strain evidence="1 2">UMB0064</strain>
    </source>
</reference>
<gene>
    <name evidence="1" type="ORF">CYJ32_07600</name>
</gene>
<proteinExistence type="predicted"/>
<protein>
    <submittedName>
        <fullName evidence="1">Uncharacterized protein</fullName>
    </submittedName>
</protein>
<dbReference type="EMBL" id="PKGU01000007">
    <property type="protein sequence ID" value="PKZ13995.1"/>
    <property type="molecule type" value="Genomic_DNA"/>
</dbReference>
<dbReference type="RefSeq" id="WP_101541612.1">
    <property type="nucleotide sequence ID" value="NZ_JASOIG010000012.1"/>
</dbReference>